<feature type="coiled-coil region" evidence="1">
    <location>
        <begin position="87"/>
        <end position="121"/>
    </location>
</feature>
<comment type="caution">
    <text evidence="4">The sequence shown here is derived from an EMBL/GenBank/DDBJ whole genome shotgun (WGS) entry which is preliminary data.</text>
</comment>
<dbReference type="RefSeq" id="WP_085360376.1">
    <property type="nucleotide sequence ID" value="NZ_NAFD01000184.1"/>
</dbReference>
<dbReference type="Proteomes" id="UP000193553">
    <property type="component" value="Unassembled WGS sequence"/>
</dbReference>
<feature type="region of interest" description="Disordered" evidence="2">
    <location>
        <begin position="59"/>
        <end position="79"/>
    </location>
</feature>
<feature type="transmembrane region" description="Helical" evidence="3">
    <location>
        <begin position="23"/>
        <end position="44"/>
    </location>
</feature>
<dbReference type="EMBL" id="NAFI01000180">
    <property type="protein sequence ID" value="OSJ06158.1"/>
    <property type="molecule type" value="Genomic_DNA"/>
</dbReference>
<sequence>MDVIEQVNASELPPVLHKSRRRFSWILALVAVSIALCAGVAYCWSNTETAFATLSAHEPVPVPSLSPEDRETLSEIRSGQRQAIEEMAELNRSIGAQQADLKRMADQIEALTANIVSLQNLPLATTAPTPSPPAPHPVLRPVKKVIQPPKPEGPVSVGGVPLPRE</sequence>
<evidence type="ECO:0000313" key="5">
    <source>
        <dbReference type="Proteomes" id="UP000193553"/>
    </source>
</evidence>
<proteinExistence type="predicted"/>
<name>A0A1X3FPH4_9BRAD</name>
<keyword evidence="3" id="KW-0812">Transmembrane</keyword>
<evidence type="ECO:0000256" key="1">
    <source>
        <dbReference type="SAM" id="Coils"/>
    </source>
</evidence>
<organism evidence="4 5">
    <name type="scientific">Bradyrhizobium canariense</name>
    <dbReference type="NCBI Taxonomy" id="255045"/>
    <lineage>
        <taxon>Bacteria</taxon>
        <taxon>Pseudomonadati</taxon>
        <taxon>Pseudomonadota</taxon>
        <taxon>Alphaproteobacteria</taxon>
        <taxon>Hyphomicrobiales</taxon>
        <taxon>Nitrobacteraceae</taxon>
        <taxon>Bradyrhizobium</taxon>
    </lineage>
</organism>
<reference evidence="4 5" key="1">
    <citation type="submission" date="2017-03" db="EMBL/GenBank/DDBJ databases">
        <title>Whole genome sequences of fourteen strains of Bradyrhizobium canariense and one strain of Bradyrhizobium japonicum isolated from Lupinus (Papilionoideae: Genisteae) species in Algeria.</title>
        <authorList>
            <person name="Crovadore J."/>
            <person name="Chekireb D."/>
            <person name="Brachmann A."/>
            <person name="Chablais R."/>
            <person name="Cochard B."/>
            <person name="Lefort F."/>
        </authorList>
    </citation>
    <scope>NUCLEOTIDE SEQUENCE [LARGE SCALE GENOMIC DNA]</scope>
    <source>
        <strain evidence="4 5">UBMA195</strain>
    </source>
</reference>
<feature type="region of interest" description="Disordered" evidence="2">
    <location>
        <begin position="124"/>
        <end position="165"/>
    </location>
</feature>
<accession>A0A1X3FPH4</accession>
<dbReference type="AlphaFoldDB" id="A0A1X3FPH4"/>
<gene>
    <name evidence="4" type="ORF">BSZ18_23765</name>
</gene>
<keyword evidence="1" id="KW-0175">Coiled coil</keyword>
<keyword evidence="3" id="KW-1133">Transmembrane helix</keyword>
<evidence type="ECO:0000256" key="2">
    <source>
        <dbReference type="SAM" id="MobiDB-lite"/>
    </source>
</evidence>
<keyword evidence="3" id="KW-0472">Membrane</keyword>
<feature type="compositionally biased region" description="Pro residues" evidence="2">
    <location>
        <begin position="129"/>
        <end position="138"/>
    </location>
</feature>
<evidence type="ECO:0000313" key="4">
    <source>
        <dbReference type="EMBL" id="OSJ06158.1"/>
    </source>
</evidence>
<protein>
    <submittedName>
        <fullName evidence="4">Uncharacterized protein</fullName>
    </submittedName>
</protein>
<evidence type="ECO:0000256" key="3">
    <source>
        <dbReference type="SAM" id="Phobius"/>
    </source>
</evidence>